<evidence type="ECO:0000313" key="1">
    <source>
        <dbReference type="EMBL" id="KAK9159902.1"/>
    </source>
</evidence>
<organism evidence="1 2">
    <name type="scientific">Stephania yunnanensis</name>
    <dbReference type="NCBI Taxonomy" id="152371"/>
    <lineage>
        <taxon>Eukaryota</taxon>
        <taxon>Viridiplantae</taxon>
        <taxon>Streptophyta</taxon>
        <taxon>Embryophyta</taxon>
        <taxon>Tracheophyta</taxon>
        <taxon>Spermatophyta</taxon>
        <taxon>Magnoliopsida</taxon>
        <taxon>Ranunculales</taxon>
        <taxon>Menispermaceae</taxon>
        <taxon>Menispermoideae</taxon>
        <taxon>Cissampelideae</taxon>
        <taxon>Stephania</taxon>
    </lineage>
</organism>
<dbReference type="EMBL" id="JBBNAF010000003">
    <property type="protein sequence ID" value="KAK9159902.1"/>
    <property type="molecule type" value="Genomic_DNA"/>
</dbReference>
<comment type="caution">
    <text evidence="1">The sequence shown here is derived from an EMBL/GenBank/DDBJ whole genome shotgun (WGS) entry which is preliminary data.</text>
</comment>
<evidence type="ECO:0000313" key="2">
    <source>
        <dbReference type="Proteomes" id="UP001420932"/>
    </source>
</evidence>
<reference evidence="1 2" key="1">
    <citation type="submission" date="2024-01" db="EMBL/GenBank/DDBJ databases">
        <title>Genome assemblies of Stephania.</title>
        <authorList>
            <person name="Yang L."/>
        </authorList>
    </citation>
    <scope>NUCLEOTIDE SEQUENCE [LARGE SCALE GENOMIC DNA]</scope>
    <source>
        <strain evidence="1">YNDBR</strain>
        <tissue evidence="1">Leaf</tissue>
    </source>
</reference>
<gene>
    <name evidence="1" type="ORF">Syun_006243</name>
</gene>
<keyword evidence="2" id="KW-1185">Reference proteome</keyword>
<accession>A0AAP0KXW7</accession>
<dbReference type="AlphaFoldDB" id="A0AAP0KXW7"/>
<proteinExistence type="predicted"/>
<protein>
    <submittedName>
        <fullName evidence="1">Uncharacterized protein</fullName>
    </submittedName>
</protein>
<name>A0AAP0KXW7_9MAGN</name>
<sequence>MKFFFSNLSNIVYLDGSLNHESNKNKICLADCATMRAILKKREYFSNLNLAEANV</sequence>
<dbReference type="Proteomes" id="UP001420932">
    <property type="component" value="Unassembled WGS sequence"/>
</dbReference>